<evidence type="ECO:0000256" key="5">
    <source>
        <dbReference type="ARBA" id="ARBA00022840"/>
    </source>
</evidence>
<dbReference type="SUPFAM" id="SSF56112">
    <property type="entry name" value="Protein kinase-like (PK-like)"/>
    <property type="match status" value="1"/>
</dbReference>
<evidence type="ECO:0000256" key="1">
    <source>
        <dbReference type="ARBA" id="ARBA00022527"/>
    </source>
</evidence>
<dbReference type="GO" id="GO:0005737">
    <property type="term" value="C:cytoplasm"/>
    <property type="evidence" value="ECO:0007669"/>
    <property type="project" value="TreeGrafter"/>
</dbReference>
<dbReference type="GO" id="GO:0000226">
    <property type="term" value="P:microtubule cytoskeleton organization"/>
    <property type="evidence" value="ECO:0007669"/>
    <property type="project" value="TreeGrafter"/>
</dbReference>
<dbReference type="Pfam" id="PF00069">
    <property type="entry name" value="Pkinase"/>
    <property type="match status" value="1"/>
</dbReference>
<dbReference type="PROSITE" id="PS00108">
    <property type="entry name" value="PROTEIN_KINASE_ST"/>
    <property type="match status" value="1"/>
</dbReference>
<dbReference type="InterPro" id="IPR008271">
    <property type="entry name" value="Ser/Thr_kinase_AS"/>
</dbReference>
<dbReference type="GO" id="GO:0035556">
    <property type="term" value="P:intracellular signal transduction"/>
    <property type="evidence" value="ECO:0007669"/>
    <property type="project" value="TreeGrafter"/>
</dbReference>
<dbReference type="GO" id="GO:0050321">
    <property type="term" value="F:tau-protein kinase activity"/>
    <property type="evidence" value="ECO:0007669"/>
    <property type="project" value="TreeGrafter"/>
</dbReference>
<dbReference type="FunFam" id="1.10.510.10:FF:000571">
    <property type="entry name" value="Maternal embryonic leucine zipper kinase"/>
    <property type="match status" value="1"/>
</dbReference>
<dbReference type="InterPro" id="IPR017441">
    <property type="entry name" value="Protein_kinase_ATP_BS"/>
</dbReference>
<organism evidence="9">
    <name type="scientific">Timema monikensis</name>
    <dbReference type="NCBI Taxonomy" id="170555"/>
    <lineage>
        <taxon>Eukaryota</taxon>
        <taxon>Metazoa</taxon>
        <taxon>Ecdysozoa</taxon>
        <taxon>Arthropoda</taxon>
        <taxon>Hexapoda</taxon>
        <taxon>Insecta</taxon>
        <taxon>Pterygota</taxon>
        <taxon>Neoptera</taxon>
        <taxon>Polyneoptera</taxon>
        <taxon>Phasmatodea</taxon>
        <taxon>Timematodea</taxon>
        <taxon>Timematoidea</taxon>
        <taxon>Timematidae</taxon>
        <taxon>Timema</taxon>
    </lineage>
</organism>
<reference evidence="9" key="1">
    <citation type="submission" date="2020-11" db="EMBL/GenBank/DDBJ databases">
        <authorList>
            <person name="Tran Van P."/>
        </authorList>
    </citation>
    <scope>NUCLEOTIDE SEQUENCE</scope>
</reference>
<dbReference type="InterPro" id="IPR011009">
    <property type="entry name" value="Kinase-like_dom_sf"/>
</dbReference>
<evidence type="ECO:0000313" key="9">
    <source>
        <dbReference type="EMBL" id="CAD7431267.1"/>
    </source>
</evidence>
<dbReference type="InterPro" id="IPR000719">
    <property type="entry name" value="Prot_kinase_dom"/>
</dbReference>
<dbReference type="PANTHER" id="PTHR24346:SF82">
    <property type="entry name" value="KP78A-RELATED"/>
    <property type="match status" value="1"/>
</dbReference>
<dbReference type="Gene3D" id="1.10.510.10">
    <property type="entry name" value="Transferase(Phosphotransferase) domain 1"/>
    <property type="match status" value="1"/>
</dbReference>
<feature type="domain" description="Protein kinase" evidence="8">
    <location>
        <begin position="108"/>
        <end position="372"/>
    </location>
</feature>
<dbReference type="PROSITE" id="PS00107">
    <property type="entry name" value="PROTEIN_KINASE_ATP"/>
    <property type="match status" value="1"/>
</dbReference>
<evidence type="ECO:0000256" key="2">
    <source>
        <dbReference type="ARBA" id="ARBA00022679"/>
    </source>
</evidence>
<evidence type="ECO:0000256" key="6">
    <source>
        <dbReference type="PROSITE-ProRule" id="PRU10141"/>
    </source>
</evidence>
<accession>A0A7R9EEQ5</accession>
<evidence type="ECO:0000256" key="7">
    <source>
        <dbReference type="SAM" id="MobiDB-lite"/>
    </source>
</evidence>
<keyword evidence="1" id="KW-0723">Serine/threonine-protein kinase</keyword>
<keyword evidence="4" id="KW-0418">Kinase</keyword>
<evidence type="ECO:0000256" key="4">
    <source>
        <dbReference type="ARBA" id="ARBA00022777"/>
    </source>
</evidence>
<feature type="binding site" evidence="6">
    <location>
        <position position="141"/>
    </location>
    <ligand>
        <name>ATP</name>
        <dbReference type="ChEBI" id="CHEBI:30616"/>
    </ligand>
</feature>
<dbReference type="PROSITE" id="PS50011">
    <property type="entry name" value="PROTEIN_KINASE_DOM"/>
    <property type="match status" value="1"/>
</dbReference>
<evidence type="ECO:0000259" key="8">
    <source>
        <dbReference type="PROSITE" id="PS50011"/>
    </source>
</evidence>
<keyword evidence="5 6" id="KW-0067">ATP-binding</keyword>
<gene>
    <name evidence="9" type="ORF">TMSB3V08_LOCUS8006</name>
</gene>
<keyword evidence="2" id="KW-0808">Transferase</keyword>
<dbReference type="PANTHER" id="PTHR24346">
    <property type="entry name" value="MAP/MICROTUBULE AFFINITY-REGULATING KINASE"/>
    <property type="match status" value="1"/>
</dbReference>
<evidence type="ECO:0000256" key="3">
    <source>
        <dbReference type="ARBA" id="ARBA00022741"/>
    </source>
</evidence>
<dbReference type="AlphaFoldDB" id="A0A7R9EEQ5"/>
<feature type="compositionally biased region" description="Polar residues" evidence="7">
    <location>
        <begin position="473"/>
        <end position="485"/>
    </location>
</feature>
<keyword evidence="3 6" id="KW-0547">Nucleotide-binding</keyword>
<dbReference type="SMART" id="SM00220">
    <property type="entry name" value="S_TKc"/>
    <property type="match status" value="1"/>
</dbReference>
<feature type="region of interest" description="Disordered" evidence="7">
    <location>
        <begin position="437"/>
        <end position="510"/>
    </location>
</feature>
<proteinExistence type="predicted"/>
<dbReference type="EMBL" id="OB794883">
    <property type="protein sequence ID" value="CAD7431267.1"/>
    <property type="molecule type" value="Genomic_DNA"/>
</dbReference>
<sequence>MTAISVWSDTARLGALTVELNTTSALVNYATEAGNIGIQIPALKVIATHPSLQPFPDMVLRYQQRGNGSVAIVSIRSGHAPPRMAVEVERPLVISPSNELPSSYVQGYNLLRVLGQGAYAKVYLAELYPKSAFPNRFLACKIIDTSKIPPEFSRKFLPREIEILSMISHPHIIHVHAIFHRDTKFYIFLRHAENGDLQQFMVRNGAVVEGQAKSWFRQIVLGLDYLHRLEIAHRDLKCDNVLITSNYNVKISDLGFARRTVDEKGRRVMSSTYCGSLSHIAPEVLRGRPYDPKLSDLWSLGVILYIMLNASKPFDDRHVKRLFEMQSNKRWRFREKVSRGLSPGVKLLVTNLLQPDINKRWRMDLIQGCDWLRPVMRMSSAEKKARKQADGEMKKSGLLHGDAERKKGIFWNLFDKSGSKASSKTSKGLVAIKPYKESERSHMSTRLADVQGRYPRIKPRVEKLSGKTRHALNKTSPLPSISSDTLSERKSLSNTSVTHGTKQKQADDKD</sequence>
<name>A0A7R9EEQ5_9NEOP</name>
<protein>
    <recommendedName>
        <fullName evidence="8">Protein kinase domain-containing protein</fullName>
    </recommendedName>
</protein>
<dbReference type="GO" id="GO:0005524">
    <property type="term" value="F:ATP binding"/>
    <property type="evidence" value="ECO:0007669"/>
    <property type="project" value="UniProtKB-UniRule"/>
</dbReference>